<proteinExistence type="inferred from homology"/>
<name>A0A0A1UE81_ENTIV</name>
<feature type="transmembrane region" description="Helical" evidence="6">
    <location>
        <begin position="74"/>
        <end position="95"/>
    </location>
</feature>
<dbReference type="VEuPathDB" id="AmoebaDB:EIN_379580"/>
<dbReference type="OrthoDB" id="203099at2759"/>
<organism evidence="7 8">
    <name type="scientific">Entamoeba invadens IP1</name>
    <dbReference type="NCBI Taxonomy" id="370355"/>
    <lineage>
        <taxon>Eukaryota</taxon>
        <taxon>Amoebozoa</taxon>
        <taxon>Evosea</taxon>
        <taxon>Archamoebae</taxon>
        <taxon>Mastigamoebida</taxon>
        <taxon>Entamoebidae</taxon>
        <taxon>Entamoeba</taxon>
    </lineage>
</organism>
<comment type="similarity">
    <text evidence="2">Belongs to the LIMR family.</text>
</comment>
<dbReference type="Proteomes" id="UP000014680">
    <property type="component" value="Unassembled WGS sequence"/>
</dbReference>
<keyword evidence="5 6" id="KW-0472">Membrane</keyword>
<evidence type="ECO:0000313" key="8">
    <source>
        <dbReference type="Proteomes" id="UP000014680"/>
    </source>
</evidence>
<dbReference type="PANTHER" id="PTHR21355:SF0">
    <property type="entry name" value="G-PROTEIN COUPLED RECEPTOR-ASSOCIATED PROTEIN LMBRD2"/>
    <property type="match status" value="1"/>
</dbReference>
<feature type="transmembrane region" description="Helical" evidence="6">
    <location>
        <begin position="472"/>
        <end position="490"/>
    </location>
</feature>
<comment type="subcellular location">
    <subcellularLocation>
        <location evidence="1">Membrane</location>
        <topology evidence="1">Multi-pass membrane protein</topology>
    </subcellularLocation>
</comment>
<dbReference type="GeneID" id="14891136"/>
<evidence type="ECO:0000313" key="7">
    <source>
        <dbReference type="EMBL" id="ELP92081.1"/>
    </source>
</evidence>
<evidence type="ECO:0000256" key="1">
    <source>
        <dbReference type="ARBA" id="ARBA00004141"/>
    </source>
</evidence>
<dbReference type="InterPro" id="IPR051584">
    <property type="entry name" value="GPCR-associated_LMBR1"/>
</dbReference>
<feature type="transmembrane region" description="Helical" evidence="6">
    <location>
        <begin position="421"/>
        <end position="443"/>
    </location>
</feature>
<evidence type="ECO:0000256" key="2">
    <source>
        <dbReference type="ARBA" id="ARBA00010487"/>
    </source>
</evidence>
<feature type="transmembrane region" description="Helical" evidence="6">
    <location>
        <begin position="154"/>
        <end position="183"/>
    </location>
</feature>
<dbReference type="OMA" id="DHICTEC"/>
<sequence length="578" mass="66850">MWVSLVLIFILAICISVFMLFRFINPIQKLRKEWYVVVLAFVGWFLAFFVPLLLPIDLASSFNYKDSFFYNNTTVLVIIWWVIYAVQFVLCYLVFPIVQTYTCVGDFTFLKKLKRSIKRNVIFYGILIILMIIFFVLYYVFFKGDNIFASASDYVSFGLVLSNAWGLILAILLMGNGIVLFSYNTIKTFTFEMNLKQTICDLGQSAIRLQEQKMVINDKMGVICGFDKNVSPDDGLRRYVDQCVEDVRKCDTVIYEKVFPVDIKITYDNLAMANEALQDSLRKTTREQVLYDLAIKKAERLFLIKNEKEMPQLTQKVPKVMYYYYKYGRYFTNCLKLVLIVLFWVFVLAPEETMVGAMKAINPLCQLSKHLIDNNLYTTFALEAVCVLMMMTFFAFSSFVNIEMISFFRITDHQLSDSYSILFAGNYLSRVGPALALNFIHMVNFTQSTAFLQVNGGMENVPFFGRKSFNDLLPMCLFIVIVVSILFLFIDYRKIFNIVVGVLNTIFHCVDGIGIDEIVYVSEDEAFEKGTILVKKELMELSNDIDDKDLKRTYRKSVLLLKASKSPEGYHELESEPI</sequence>
<dbReference type="AlphaFoldDB" id="A0A0A1UE81"/>
<dbReference type="InterPro" id="IPR006876">
    <property type="entry name" value="LMBR1-like_membr_prot"/>
</dbReference>
<dbReference type="Pfam" id="PF04791">
    <property type="entry name" value="LMBR1"/>
    <property type="match status" value="1"/>
</dbReference>
<keyword evidence="3 6" id="KW-0812">Transmembrane</keyword>
<dbReference type="RefSeq" id="XP_004258852.1">
    <property type="nucleotide sequence ID" value="XM_004258804.1"/>
</dbReference>
<dbReference type="PANTHER" id="PTHR21355">
    <property type="entry name" value="G-PROTEIN COUPLED RECEPTOR-ASSOCIATED PROTEIN LMBRD2"/>
    <property type="match status" value="1"/>
</dbReference>
<feature type="transmembrane region" description="Helical" evidence="6">
    <location>
        <begin position="121"/>
        <end position="142"/>
    </location>
</feature>
<feature type="transmembrane region" description="Helical" evidence="6">
    <location>
        <begin position="6"/>
        <end position="24"/>
    </location>
</feature>
<keyword evidence="4 6" id="KW-1133">Transmembrane helix</keyword>
<evidence type="ECO:0000256" key="5">
    <source>
        <dbReference type="ARBA" id="ARBA00023136"/>
    </source>
</evidence>
<dbReference type="GO" id="GO:0016020">
    <property type="term" value="C:membrane"/>
    <property type="evidence" value="ECO:0007669"/>
    <property type="project" value="UniProtKB-SubCell"/>
</dbReference>
<dbReference type="KEGG" id="eiv:EIN_379580"/>
<evidence type="ECO:0000256" key="4">
    <source>
        <dbReference type="ARBA" id="ARBA00022989"/>
    </source>
</evidence>
<evidence type="ECO:0008006" key="9">
    <source>
        <dbReference type="Google" id="ProtNLM"/>
    </source>
</evidence>
<evidence type="ECO:0000256" key="6">
    <source>
        <dbReference type="SAM" id="Phobius"/>
    </source>
</evidence>
<accession>A0A0A1UE81</accession>
<feature type="transmembrane region" description="Helical" evidence="6">
    <location>
        <begin position="36"/>
        <end position="54"/>
    </location>
</feature>
<gene>
    <name evidence="7" type="ORF">EIN_379580</name>
</gene>
<feature type="transmembrane region" description="Helical" evidence="6">
    <location>
        <begin position="330"/>
        <end position="349"/>
    </location>
</feature>
<dbReference type="EMBL" id="KB206395">
    <property type="protein sequence ID" value="ELP92081.1"/>
    <property type="molecule type" value="Genomic_DNA"/>
</dbReference>
<feature type="transmembrane region" description="Helical" evidence="6">
    <location>
        <begin position="376"/>
        <end position="400"/>
    </location>
</feature>
<reference evidence="7 8" key="1">
    <citation type="submission" date="2012-10" db="EMBL/GenBank/DDBJ databases">
        <authorList>
            <person name="Zafar N."/>
            <person name="Inman J."/>
            <person name="Hall N."/>
            <person name="Lorenzi H."/>
            <person name="Caler E."/>
        </authorList>
    </citation>
    <scope>NUCLEOTIDE SEQUENCE [LARGE SCALE GENOMIC DNA]</scope>
    <source>
        <strain evidence="7 8">IP1</strain>
    </source>
</reference>
<keyword evidence="8" id="KW-1185">Reference proteome</keyword>
<protein>
    <recommendedName>
        <fullName evidence="9">LMBR1 domain containing protein</fullName>
    </recommendedName>
</protein>
<evidence type="ECO:0000256" key="3">
    <source>
        <dbReference type="ARBA" id="ARBA00022692"/>
    </source>
</evidence>